<accession>A0A382FLA8</accession>
<name>A0A382FLA8_9ZZZZ</name>
<organism evidence="1">
    <name type="scientific">marine metagenome</name>
    <dbReference type="NCBI Taxonomy" id="408172"/>
    <lineage>
        <taxon>unclassified sequences</taxon>
        <taxon>metagenomes</taxon>
        <taxon>ecological metagenomes</taxon>
    </lineage>
</organism>
<feature type="non-terminal residue" evidence="1">
    <location>
        <position position="1"/>
    </location>
</feature>
<protein>
    <submittedName>
        <fullName evidence="1">Uncharacterized protein</fullName>
    </submittedName>
</protein>
<dbReference type="AlphaFoldDB" id="A0A382FLA8"/>
<dbReference type="EMBL" id="UINC01050258">
    <property type="protein sequence ID" value="SVB63003.1"/>
    <property type="molecule type" value="Genomic_DNA"/>
</dbReference>
<gene>
    <name evidence="1" type="ORF">METZ01_LOCUS215857</name>
</gene>
<proteinExistence type="predicted"/>
<reference evidence="1" key="1">
    <citation type="submission" date="2018-05" db="EMBL/GenBank/DDBJ databases">
        <authorList>
            <person name="Lanie J.A."/>
            <person name="Ng W.-L."/>
            <person name="Kazmierczak K.M."/>
            <person name="Andrzejewski T.M."/>
            <person name="Davidsen T.M."/>
            <person name="Wayne K.J."/>
            <person name="Tettelin H."/>
            <person name="Glass J.I."/>
            <person name="Rusch D."/>
            <person name="Podicherti R."/>
            <person name="Tsui H.-C.T."/>
            <person name="Winkler M.E."/>
        </authorList>
    </citation>
    <scope>NUCLEOTIDE SEQUENCE</scope>
</reference>
<evidence type="ECO:0000313" key="1">
    <source>
        <dbReference type="EMBL" id="SVB63003.1"/>
    </source>
</evidence>
<sequence length="252" mass="26937">TLGILPLELPEYSEIEMLSVADYIQKEAETTGKFSTVTTLFAPDILDTLKELGEGCADLDCAYDVADSAGVDQIIVIDLSRIKKTGTDSTGATTLSGNMILYLISPETKEPEDSVDSTTKKTARDIPILVKGWVSDISNKTRQILSGESRPTDNRVNHWYRGTATDVPDVLRVMVWELMEEQAPDEHFTCSILALAQGDLVGKALTFFAANGPVLAIGGLVLVGGGYAIASSGTAGSDNKGFKDPPKLPDVP</sequence>